<gene>
    <name evidence="2" type="ORF">F6J89_18440</name>
</gene>
<sequence>MSKRKWLGWIMGSSLIGSGLIAFPASAQPNLSDLTGGNVWNNTSPIFDGSGEISPEIISNARRLRQELAAASESCNLAAIPAGPRRFSRGVRLQKQICPSPECLQFSKLITETREFIDGAKAEVEQVRVNRNSPTW</sequence>
<keyword evidence="1" id="KW-0732">Signal</keyword>
<dbReference type="AlphaFoldDB" id="A0A6B3ND67"/>
<evidence type="ECO:0000256" key="1">
    <source>
        <dbReference type="SAM" id="SignalP"/>
    </source>
</evidence>
<accession>A0A6B3ND67</accession>
<feature type="signal peptide" evidence="1">
    <location>
        <begin position="1"/>
        <end position="27"/>
    </location>
</feature>
<dbReference type="EMBL" id="JAAHFQ010000386">
    <property type="protein sequence ID" value="NER29543.1"/>
    <property type="molecule type" value="Genomic_DNA"/>
</dbReference>
<protein>
    <submittedName>
        <fullName evidence="2">Uncharacterized protein</fullName>
    </submittedName>
</protein>
<reference evidence="2" key="1">
    <citation type="submission" date="2019-11" db="EMBL/GenBank/DDBJ databases">
        <title>Genomic insights into an expanded diversity of filamentous marine cyanobacteria reveals the extraordinary biosynthetic potential of Moorea and Okeania.</title>
        <authorList>
            <person name="Ferreira Leao T."/>
            <person name="Wang M."/>
            <person name="Moss N."/>
            <person name="Da Silva R."/>
            <person name="Sanders J."/>
            <person name="Nurk S."/>
            <person name="Gurevich A."/>
            <person name="Humphrey G."/>
            <person name="Reher R."/>
            <person name="Zhu Q."/>
            <person name="Belda-Ferre P."/>
            <person name="Glukhov E."/>
            <person name="Rex R."/>
            <person name="Dorrestein P.C."/>
            <person name="Knight R."/>
            <person name="Pevzner P."/>
            <person name="Gerwick W.H."/>
            <person name="Gerwick L."/>
        </authorList>
    </citation>
    <scope>NUCLEOTIDE SEQUENCE</scope>
    <source>
        <strain evidence="2">SIO1C4</strain>
    </source>
</reference>
<evidence type="ECO:0000313" key="2">
    <source>
        <dbReference type="EMBL" id="NER29543.1"/>
    </source>
</evidence>
<proteinExistence type="predicted"/>
<comment type="caution">
    <text evidence="2">The sequence shown here is derived from an EMBL/GenBank/DDBJ whole genome shotgun (WGS) entry which is preliminary data.</text>
</comment>
<name>A0A6B3ND67_9CYAN</name>
<feature type="chain" id="PRO_5025431230" evidence="1">
    <location>
        <begin position="28"/>
        <end position="136"/>
    </location>
</feature>
<organism evidence="2">
    <name type="scientific">Symploca sp. SIO1C4</name>
    <dbReference type="NCBI Taxonomy" id="2607765"/>
    <lineage>
        <taxon>Bacteria</taxon>
        <taxon>Bacillati</taxon>
        <taxon>Cyanobacteriota</taxon>
        <taxon>Cyanophyceae</taxon>
        <taxon>Coleofasciculales</taxon>
        <taxon>Coleofasciculaceae</taxon>
        <taxon>Symploca</taxon>
    </lineage>
</organism>